<dbReference type="SUPFAM" id="SSF101904">
    <property type="entry name" value="GyrA/ParC C-terminal domain-like"/>
    <property type="match status" value="1"/>
</dbReference>
<comment type="subunit">
    <text evidence="7">Heterotetramer composed of ParC and ParE.</text>
</comment>
<dbReference type="InterPro" id="IPR050220">
    <property type="entry name" value="Type_II_DNA_Topoisomerases"/>
</dbReference>
<dbReference type="GO" id="GO:0003677">
    <property type="term" value="F:DNA binding"/>
    <property type="evidence" value="ECO:0007669"/>
    <property type="project" value="UniProtKB-UniRule"/>
</dbReference>
<name>A0A2S2FH32_9GAMM</name>
<dbReference type="GO" id="GO:0005737">
    <property type="term" value="C:cytoplasm"/>
    <property type="evidence" value="ECO:0007669"/>
    <property type="project" value="TreeGrafter"/>
</dbReference>
<keyword evidence="5 7" id="KW-0472">Membrane</keyword>
<evidence type="ECO:0000256" key="8">
    <source>
        <dbReference type="PROSITE-ProRule" id="PRU01384"/>
    </source>
</evidence>
<dbReference type="NCBIfam" id="TIGR01062">
    <property type="entry name" value="parC_Gneg"/>
    <property type="match status" value="1"/>
</dbReference>
<feature type="active site" description="O-(5'-phospho-DNA)-tyrosine intermediate" evidence="7 8">
    <location>
        <position position="124"/>
    </location>
</feature>
<dbReference type="InterPro" id="IPR013760">
    <property type="entry name" value="Topo_IIA-like_dom_sf"/>
</dbReference>
<feature type="site" description="Interaction with DNA" evidence="7">
    <location>
        <position position="79"/>
    </location>
</feature>
<dbReference type="FunFam" id="1.10.268.10:FF:000001">
    <property type="entry name" value="DNA gyrase subunit A"/>
    <property type="match status" value="1"/>
</dbReference>
<accession>A0A2S2FH32</accession>
<dbReference type="NCBIfam" id="NF004044">
    <property type="entry name" value="PRK05561.1"/>
    <property type="match status" value="1"/>
</dbReference>
<dbReference type="InterPro" id="IPR005742">
    <property type="entry name" value="TopoIV_A_Gneg"/>
</dbReference>
<dbReference type="OrthoDB" id="9806486at2"/>
<dbReference type="InterPro" id="IPR002205">
    <property type="entry name" value="Topo_IIA_dom_A"/>
</dbReference>
<evidence type="ECO:0000256" key="6">
    <source>
        <dbReference type="ARBA" id="ARBA00023235"/>
    </source>
</evidence>
<keyword evidence="2 7" id="KW-1003">Cell membrane</keyword>
<dbReference type="GO" id="GO:0006265">
    <property type="term" value="P:DNA topological change"/>
    <property type="evidence" value="ECO:0007669"/>
    <property type="project" value="UniProtKB-UniRule"/>
</dbReference>
<evidence type="ECO:0000259" key="9">
    <source>
        <dbReference type="PROSITE" id="PS52040"/>
    </source>
</evidence>
<dbReference type="SUPFAM" id="SSF56719">
    <property type="entry name" value="Type II DNA topoisomerase"/>
    <property type="match status" value="1"/>
</dbReference>
<feature type="site" description="Transition state stabilizer" evidence="7">
    <location>
        <position position="123"/>
    </location>
</feature>
<dbReference type="Gene3D" id="3.90.199.10">
    <property type="entry name" value="Topoisomerase II, domain 5"/>
    <property type="match status" value="1"/>
</dbReference>
<dbReference type="KEGG" id="adv:DJ533_17515"/>
<gene>
    <name evidence="7 10" type="primary">parC</name>
    <name evidence="10" type="ORF">DJ533_17515</name>
</gene>
<dbReference type="Gene3D" id="1.10.268.10">
    <property type="entry name" value="Topoisomerase, domain 3"/>
    <property type="match status" value="1"/>
</dbReference>
<dbReference type="STRING" id="1871111.GCA_001704615_03098"/>
<feature type="site" description="Interaction with DNA" evidence="7">
    <location>
        <position position="43"/>
    </location>
</feature>
<dbReference type="GO" id="GO:0003918">
    <property type="term" value="F:DNA topoisomerase type II (double strand cut, ATP-hydrolyzing) activity"/>
    <property type="evidence" value="ECO:0007669"/>
    <property type="project" value="UniProtKB-UniRule"/>
</dbReference>
<feature type="domain" description="Topo IIA-type catalytic" evidence="9">
    <location>
        <begin position="35"/>
        <end position="498"/>
    </location>
</feature>
<dbReference type="EC" id="5.6.2.2" evidence="7"/>
<dbReference type="InterPro" id="IPR013757">
    <property type="entry name" value="Topo_IIA_A_a_sf"/>
</dbReference>
<comment type="function">
    <text evidence="7">Topoisomerase IV is essential for chromosome segregation. It relaxes supercoiled DNA. Performs the decatenation events required during the replication of a circular DNA molecule.</text>
</comment>
<protein>
    <recommendedName>
        <fullName evidence="7">DNA topoisomerase 4 subunit A</fullName>
        <ecNumber evidence="7">5.6.2.2</ecNumber>
    </recommendedName>
    <alternativeName>
        <fullName evidence="7">Topoisomerase IV subunit A</fullName>
    </alternativeName>
</protein>
<dbReference type="Gene3D" id="3.30.1360.40">
    <property type="match status" value="1"/>
</dbReference>
<evidence type="ECO:0000256" key="4">
    <source>
        <dbReference type="ARBA" id="ARBA00023125"/>
    </source>
</evidence>
<dbReference type="GO" id="GO:0019897">
    <property type="term" value="C:extrinsic component of plasma membrane"/>
    <property type="evidence" value="ECO:0007669"/>
    <property type="project" value="UniProtKB-UniRule"/>
</dbReference>
<proteinExistence type="inferred from homology"/>
<keyword evidence="6 7" id="KW-0413">Isomerase</keyword>
<dbReference type="PANTHER" id="PTHR43493:SF1">
    <property type="entry name" value="DNA TOPOISOMERASE 4 SUBUNIT A"/>
    <property type="match status" value="1"/>
</dbReference>
<dbReference type="PROSITE" id="PS52040">
    <property type="entry name" value="TOPO_IIA"/>
    <property type="match status" value="1"/>
</dbReference>
<comment type="subcellular location">
    <subcellularLocation>
        <location evidence="7">Cell membrane</location>
        <topology evidence="7">Peripheral membrane protein</topology>
    </subcellularLocation>
</comment>
<dbReference type="Gene3D" id="2.120.10.90">
    <property type="entry name" value="DNA gyrase/topoisomerase IV, subunit A, C-terminal"/>
    <property type="match status" value="1"/>
</dbReference>
<dbReference type="AlphaFoldDB" id="A0A2S2FH32"/>
<dbReference type="RefSeq" id="WP_065993801.1">
    <property type="nucleotide sequence ID" value="NZ_CP029397.2"/>
</dbReference>
<dbReference type="PANTHER" id="PTHR43493">
    <property type="entry name" value="DNA GYRASE/TOPOISOMERASE SUBUNIT A"/>
    <property type="match status" value="1"/>
</dbReference>
<organism evidence="10 11">
    <name type="scientific">Acinetobacter defluvii</name>
    <dbReference type="NCBI Taxonomy" id="1871111"/>
    <lineage>
        <taxon>Bacteria</taxon>
        <taxon>Pseudomonadati</taxon>
        <taxon>Pseudomonadota</taxon>
        <taxon>Gammaproteobacteria</taxon>
        <taxon>Moraxellales</taxon>
        <taxon>Moraxellaceae</taxon>
        <taxon>Acinetobacter</taxon>
    </lineage>
</organism>
<evidence type="ECO:0000313" key="10">
    <source>
        <dbReference type="EMBL" id="AWL30229.1"/>
    </source>
</evidence>
<dbReference type="HAMAP" id="MF_00936">
    <property type="entry name" value="ParC_type1"/>
    <property type="match status" value="1"/>
</dbReference>
<dbReference type="Proteomes" id="UP000245977">
    <property type="component" value="Chromosome"/>
</dbReference>
<dbReference type="Pfam" id="PF03989">
    <property type="entry name" value="DNA_gyraseA_C"/>
    <property type="match status" value="2"/>
</dbReference>
<feature type="site" description="Interaction with DNA" evidence="7">
    <location>
        <position position="81"/>
    </location>
</feature>
<keyword evidence="4 7" id="KW-0238">DNA-binding</keyword>
<dbReference type="CDD" id="cd00187">
    <property type="entry name" value="TOP4c"/>
    <property type="match status" value="1"/>
</dbReference>
<dbReference type="GO" id="GO:0005694">
    <property type="term" value="C:chromosome"/>
    <property type="evidence" value="ECO:0007669"/>
    <property type="project" value="InterPro"/>
</dbReference>
<evidence type="ECO:0000256" key="5">
    <source>
        <dbReference type="ARBA" id="ARBA00023136"/>
    </source>
</evidence>
<evidence type="ECO:0000256" key="3">
    <source>
        <dbReference type="ARBA" id="ARBA00023029"/>
    </source>
</evidence>
<dbReference type="EMBL" id="CP029397">
    <property type="protein sequence ID" value="AWL30229.1"/>
    <property type="molecule type" value="Genomic_DNA"/>
</dbReference>
<comment type="catalytic activity">
    <reaction evidence="1 7 8">
        <text>ATP-dependent breakage, passage and rejoining of double-stranded DNA.</text>
        <dbReference type="EC" id="5.6.2.2"/>
    </reaction>
</comment>
<dbReference type="Pfam" id="PF00521">
    <property type="entry name" value="DNA_topoisoIV"/>
    <property type="match status" value="1"/>
</dbReference>
<dbReference type="InterPro" id="IPR035516">
    <property type="entry name" value="Gyrase/topoIV_suA_C"/>
</dbReference>
<dbReference type="GO" id="GO:0009330">
    <property type="term" value="C:DNA topoisomerase type II (double strand cut, ATP-hydrolyzing) complex"/>
    <property type="evidence" value="ECO:0007669"/>
    <property type="project" value="TreeGrafter"/>
</dbReference>
<evidence type="ECO:0000256" key="2">
    <source>
        <dbReference type="ARBA" id="ARBA00022475"/>
    </source>
</evidence>
<dbReference type="GO" id="GO:0005524">
    <property type="term" value="F:ATP binding"/>
    <property type="evidence" value="ECO:0007669"/>
    <property type="project" value="InterPro"/>
</dbReference>
<dbReference type="InterPro" id="IPR006691">
    <property type="entry name" value="GyrA/parC_rep"/>
</dbReference>
<dbReference type="SMART" id="SM00434">
    <property type="entry name" value="TOP4c"/>
    <property type="match status" value="1"/>
</dbReference>
<dbReference type="InterPro" id="IPR013758">
    <property type="entry name" value="Topo_IIA_A/C_ab"/>
</dbReference>
<evidence type="ECO:0000313" key="11">
    <source>
        <dbReference type="Proteomes" id="UP000245977"/>
    </source>
</evidence>
<evidence type="ECO:0000256" key="7">
    <source>
        <dbReference type="HAMAP-Rule" id="MF_00936"/>
    </source>
</evidence>
<dbReference type="GO" id="GO:0007059">
    <property type="term" value="P:chromosome segregation"/>
    <property type="evidence" value="ECO:0007669"/>
    <property type="project" value="UniProtKB-UniRule"/>
</dbReference>
<comment type="similarity">
    <text evidence="7">Belongs to the type II topoisomerase GyrA/ParC subunit family. ParC type 1 subfamily.</text>
</comment>
<evidence type="ECO:0000256" key="1">
    <source>
        <dbReference type="ARBA" id="ARBA00000185"/>
    </source>
</evidence>
<sequence>MTSLAHHATENRSVAEFTEQAYLNYAMYVIMDRALPHISDGLKPVQRRIVYAMSELGLKNSGKPKKSARTVGDVLGKYHPHGDLACYEAMVLMAQPFSYRYPFIEGQGNWGSPDDPKSFAAMRYTEAKLSQYSEGLLSELGQGTCDWQDNFDGSMKEPVHLPARVPNILLNGTTGIAVGMATDIPPHNLREVVKGTIALIRNPNLSDEKVAEYIPAPDLPTKAEIITPPEELLKLQITGRGSYRTRAIYTIEKNEIVITELPYQVSGSKVITQIADQMQAKKLPLVSDLRDESDHQNPTRIVIILRSNRIDAEAVMSHLFATTDLESSYRVNMNMIGADGRPQVKSIRKILLEWIEIRKHTVTRRLQYHLNKIEKRLHILAGLIIAYLNIDEVIRIIREEEQPKPVLMQHFHIDEIQAEAILELKLRHLAKLEEMEMRREQDELEARAAVIREQLENPESLKNLIISELKEDAKKFGDDRRSPIVQRAEAHAIREQDLMPADPVTVVLSEAGWIRSAKGHDIDVEKLNFRAGDQYLSSAQGKSNQKVYILDETGRSYALAINSLPSARGLGEPLSSKLSPANGVGFIQVLVEDDDSEIIVASSAGYGFKSQAKQLDTNAKAGKAFLTVAEGAKALTVEVVEQHTHLAVLSSAGRLLLLDLSELPTLNKGKGNKLIQLEAKEQILSMTTFSLNETIQLLAGQQQLKLKGDDLQKYMGKRASKGQLLPRGYQKANRLLIHR</sequence>
<reference evidence="10" key="1">
    <citation type="submission" date="2019-08" db="EMBL/GenBank/DDBJ databases">
        <title>The complete genome of Acinetobacter defluvii strain WCHAD010030.</title>
        <authorList>
            <person name="Hu Y."/>
            <person name="Qin J."/>
            <person name="Feng Y."/>
            <person name="Zong Z."/>
        </authorList>
    </citation>
    <scope>NUCLEOTIDE SEQUENCE</scope>
    <source>
        <strain evidence="10">WCHA30</strain>
    </source>
</reference>
<keyword evidence="3 7" id="KW-0799">Topoisomerase</keyword>
<keyword evidence="11" id="KW-1185">Reference proteome</keyword>